<proteinExistence type="predicted"/>
<sequence length="85" mass="10080">MSRKVEKPIELISYNLMMYLRKKLNNHHLCKKDFTHEQKESFEKKVKECFAKGLLLNNPFADEERILTILIESELLGEHYLGGKE</sequence>
<gene>
    <name evidence="1" type="ORF">LCGC14_2355790</name>
</gene>
<dbReference type="AlphaFoldDB" id="A0A0F9CVB9"/>
<accession>A0A0F9CVB9</accession>
<name>A0A0F9CVB9_9ZZZZ</name>
<dbReference type="EMBL" id="LAZR01034390">
    <property type="protein sequence ID" value="KKL45426.1"/>
    <property type="molecule type" value="Genomic_DNA"/>
</dbReference>
<protein>
    <submittedName>
        <fullName evidence="1">Uncharacterized protein</fullName>
    </submittedName>
</protein>
<evidence type="ECO:0000313" key="1">
    <source>
        <dbReference type="EMBL" id="KKL45426.1"/>
    </source>
</evidence>
<comment type="caution">
    <text evidence="1">The sequence shown here is derived from an EMBL/GenBank/DDBJ whole genome shotgun (WGS) entry which is preliminary data.</text>
</comment>
<reference evidence="1" key="1">
    <citation type="journal article" date="2015" name="Nature">
        <title>Complex archaea that bridge the gap between prokaryotes and eukaryotes.</title>
        <authorList>
            <person name="Spang A."/>
            <person name="Saw J.H."/>
            <person name="Jorgensen S.L."/>
            <person name="Zaremba-Niedzwiedzka K."/>
            <person name="Martijn J."/>
            <person name="Lind A.E."/>
            <person name="van Eijk R."/>
            <person name="Schleper C."/>
            <person name="Guy L."/>
            <person name="Ettema T.J."/>
        </authorList>
    </citation>
    <scope>NUCLEOTIDE SEQUENCE</scope>
</reference>
<organism evidence="1">
    <name type="scientific">marine sediment metagenome</name>
    <dbReference type="NCBI Taxonomy" id="412755"/>
    <lineage>
        <taxon>unclassified sequences</taxon>
        <taxon>metagenomes</taxon>
        <taxon>ecological metagenomes</taxon>
    </lineage>
</organism>